<dbReference type="AlphaFoldDB" id="A0A0E9RVV4"/>
<organism evidence="1">
    <name type="scientific">Anguilla anguilla</name>
    <name type="common">European freshwater eel</name>
    <name type="synonym">Muraena anguilla</name>
    <dbReference type="NCBI Taxonomy" id="7936"/>
    <lineage>
        <taxon>Eukaryota</taxon>
        <taxon>Metazoa</taxon>
        <taxon>Chordata</taxon>
        <taxon>Craniata</taxon>
        <taxon>Vertebrata</taxon>
        <taxon>Euteleostomi</taxon>
        <taxon>Actinopterygii</taxon>
        <taxon>Neopterygii</taxon>
        <taxon>Teleostei</taxon>
        <taxon>Anguilliformes</taxon>
        <taxon>Anguillidae</taxon>
        <taxon>Anguilla</taxon>
    </lineage>
</organism>
<protein>
    <submittedName>
        <fullName evidence="1">Uncharacterized protein</fullName>
    </submittedName>
</protein>
<dbReference type="EMBL" id="GBXM01075620">
    <property type="protein sequence ID" value="JAH32957.1"/>
    <property type="molecule type" value="Transcribed_RNA"/>
</dbReference>
<reference evidence="1" key="2">
    <citation type="journal article" date="2015" name="Fish Shellfish Immunol.">
        <title>Early steps in the European eel (Anguilla anguilla)-Vibrio vulnificus interaction in the gills: Role of the RtxA13 toxin.</title>
        <authorList>
            <person name="Callol A."/>
            <person name="Pajuelo D."/>
            <person name="Ebbesson L."/>
            <person name="Teles M."/>
            <person name="MacKenzie S."/>
            <person name="Amaro C."/>
        </authorList>
    </citation>
    <scope>NUCLEOTIDE SEQUENCE</scope>
</reference>
<name>A0A0E9RVV4_ANGAN</name>
<sequence length="27" mass="3108">MMLYIVSKQLINSPTKPLYTVIQKANL</sequence>
<reference evidence="1" key="1">
    <citation type="submission" date="2014-11" db="EMBL/GenBank/DDBJ databases">
        <authorList>
            <person name="Amaro Gonzalez C."/>
        </authorList>
    </citation>
    <scope>NUCLEOTIDE SEQUENCE</scope>
</reference>
<proteinExistence type="predicted"/>
<evidence type="ECO:0000313" key="1">
    <source>
        <dbReference type="EMBL" id="JAH32957.1"/>
    </source>
</evidence>
<accession>A0A0E9RVV4</accession>